<dbReference type="CDD" id="cd06267">
    <property type="entry name" value="PBP1_LacI_sugar_binding-like"/>
    <property type="match status" value="1"/>
</dbReference>
<evidence type="ECO:0000256" key="3">
    <source>
        <dbReference type="ARBA" id="ARBA00023163"/>
    </source>
</evidence>
<keyword evidence="1" id="KW-0805">Transcription regulation</keyword>
<dbReference type="Proteomes" id="UP000199220">
    <property type="component" value="Unassembled WGS sequence"/>
</dbReference>
<evidence type="ECO:0000313" key="6">
    <source>
        <dbReference type="Proteomes" id="UP000199220"/>
    </source>
</evidence>
<dbReference type="GO" id="GO:0003700">
    <property type="term" value="F:DNA-binding transcription factor activity"/>
    <property type="evidence" value="ECO:0007669"/>
    <property type="project" value="TreeGrafter"/>
</dbReference>
<dbReference type="STRING" id="648782.SAMN04488554_2054"/>
<protein>
    <submittedName>
        <fullName evidence="5">DNA-binding transcriptional regulator, LacI/PurR family</fullName>
    </submittedName>
</protein>
<dbReference type="Pfam" id="PF13377">
    <property type="entry name" value="Peripla_BP_3"/>
    <property type="match status" value="1"/>
</dbReference>
<dbReference type="SUPFAM" id="SSF47413">
    <property type="entry name" value="lambda repressor-like DNA-binding domains"/>
    <property type="match status" value="1"/>
</dbReference>
<dbReference type="Pfam" id="PF00356">
    <property type="entry name" value="LacI"/>
    <property type="match status" value="1"/>
</dbReference>
<dbReference type="InterPro" id="IPR028082">
    <property type="entry name" value="Peripla_BP_I"/>
</dbReference>
<dbReference type="Gene3D" id="3.40.50.2300">
    <property type="match status" value="2"/>
</dbReference>
<name>A0A1H5HSB4_9MICO</name>
<sequence length="361" mass="37974">MSDRGLRAVTMADVARRAGVSVKTVSNVINDYPHIRPGTRERVEAAIAELGYRLNLSARQLRTRRTGMITLAVPELRLPYFAELADAVIREADTHGLTVLIEQTGGRRDRELAVLSGSRRQLTDGVILSPLGLEPADRAALDIDAPLVLLGERVFGAAADHVTMNNVAAARAATSHLLELGRRRIAVLGPHPDDTATGSSGLRLDGYREALAAADLAFIPDLVVPAAPWHRSAGSDSLGAFLDGGTGVDAVFAMNDALALGALYALHARGVDVPGDVALIGFDDVDDVRYATPTISSVAPGRDEIARTAVALLRSRLAGDGGPYVRVISEARVVARQSTGSADEQVISVQPGSQVPADAPV</sequence>
<feature type="domain" description="HTH lacI-type" evidence="4">
    <location>
        <begin position="9"/>
        <end position="63"/>
    </location>
</feature>
<organism evidence="5 6">
    <name type="scientific">Ruania alba</name>
    <dbReference type="NCBI Taxonomy" id="648782"/>
    <lineage>
        <taxon>Bacteria</taxon>
        <taxon>Bacillati</taxon>
        <taxon>Actinomycetota</taxon>
        <taxon>Actinomycetes</taxon>
        <taxon>Micrococcales</taxon>
        <taxon>Ruaniaceae</taxon>
        <taxon>Ruania</taxon>
    </lineage>
</organism>
<dbReference type="InterPro" id="IPR046335">
    <property type="entry name" value="LacI/GalR-like_sensor"/>
</dbReference>
<dbReference type="InterPro" id="IPR010982">
    <property type="entry name" value="Lambda_DNA-bd_dom_sf"/>
</dbReference>
<dbReference type="SMART" id="SM00354">
    <property type="entry name" value="HTH_LACI"/>
    <property type="match status" value="1"/>
</dbReference>
<dbReference type="CDD" id="cd01392">
    <property type="entry name" value="HTH_LacI"/>
    <property type="match status" value="1"/>
</dbReference>
<evidence type="ECO:0000256" key="1">
    <source>
        <dbReference type="ARBA" id="ARBA00023015"/>
    </source>
</evidence>
<dbReference type="AlphaFoldDB" id="A0A1H5HSB4"/>
<dbReference type="Gene3D" id="1.10.260.40">
    <property type="entry name" value="lambda repressor-like DNA-binding domains"/>
    <property type="match status" value="1"/>
</dbReference>
<keyword evidence="3" id="KW-0804">Transcription</keyword>
<gene>
    <name evidence="5" type="ORF">SAMN04488554_2054</name>
</gene>
<dbReference type="PRINTS" id="PR00036">
    <property type="entry name" value="HTHLACI"/>
</dbReference>
<reference evidence="6" key="1">
    <citation type="submission" date="2016-10" db="EMBL/GenBank/DDBJ databases">
        <authorList>
            <person name="Varghese N."/>
            <person name="Submissions S."/>
        </authorList>
    </citation>
    <scope>NUCLEOTIDE SEQUENCE [LARGE SCALE GENOMIC DNA]</scope>
    <source>
        <strain evidence="6">DSM 21368</strain>
    </source>
</reference>
<dbReference type="PROSITE" id="PS00356">
    <property type="entry name" value="HTH_LACI_1"/>
    <property type="match status" value="1"/>
</dbReference>
<dbReference type="SUPFAM" id="SSF53822">
    <property type="entry name" value="Periplasmic binding protein-like I"/>
    <property type="match status" value="1"/>
</dbReference>
<keyword evidence="6" id="KW-1185">Reference proteome</keyword>
<dbReference type="EMBL" id="FNTX01000001">
    <property type="protein sequence ID" value="SEE30936.1"/>
    <property type="molecule type" value="Genomic_DNA"/>
</dbReference>
<proteinExistence type="predicted"/>
<evidence type="ECO:0000256" key="2">
    <source>
        <dbReference type="ARBA" id="ARBA00023125"/>
    </source>
</evidence>
<accession>A0A1H5HSB4</accession>
<keyword evidence="2 5" id="KW-0238">DNA-binding</keyword>
<dbReference type="PROSITE" id="PS50932">
    <property type="entry name" value="HTH_LACI_2"/>
    <property type="match status" value="1"/>
</dbReference>
<evidence type="ECO:0000259" key="4">
    <source>
        <dbReference type="PROSITE" id="PS50932"/>
    </source>
</evidence>
<dbReference type="InterPro" id="IPR000843">
    <property type="entry name" value="HTH_LacI"/>
</dbReference>
<evidence type="ECO:0000313" key="5">
    <source>
        <dbReference type="EMBL" id="SEE30936.1"/>
    </source>
</evidence>
<dbReference type="PANTHER" id="PTHR30146">
    <property type="entry name" value="LACI-RELATED TRANSCRIPTIONAL REPRESSOR"/>
    <property type="match status" value="1"/>
</dbReference>
<dbReference type="GO" id="GO:0000976">
    <property type="term" value="F:transcription cis-regulatory region binding"/>
    <property type="evidence" value="ECO:0007669"/>
    <property type="project" value="TreeGrafter"/>
</dbReference>
<dbReference type="PANTHER" id="PTHR30146:SF109">
    <property type="entry name" value="HTH-TYPE TRANSCRIPTIONAL REGULATOR GALS"/>
    <property type="match status" value="1"/>
</dbReference>